<dbReference type="Pfam" id="PF13424">
    <property type="entry name" value="TPR_12"/>
    <property type="match status" value="1"/>
</dbReference>
<dbReference type="InterPro" id="IPR053137">
    <property type="entry name" value="NLR-like"/>
</dbReference>
<dbReference type="EMBL" id="HBGE01028999">
    <property type="protein sequence ID" value="CAD9121323.1"/>
    <property type="molecule type" value="Transcribed_RNA"/>
</dbReference>
<dbReference type="AlphaFoldDB" id="A0A7S1M3V3"/>
<dbReference type="Gene3D" id="1.25.40.10">
    <property type="entry name" value="Tetratricopeptide repeat domain"/>
    <property type="match status" value="2"/>
</dbReference>
<gene>
    <name evidence="1" type="ORF">ACAT0790_LOCUS17408</name>
</gene>
<protein>
    <submittedName>
        <fullName evidence="1">Uncharacterized protein</fullName>
    </submittedName>
</protein>
<name>A0A7S1M3V3_ALECA</name>
<dbReference type="PANTHER" id="PTHR46082">
    <property type="entry name" value="ATP/GTP-BINDING PROTEIN-RELATED"/>
    <property type="match status" value="1"/>
</dbReference>
<evidence type="ECO:0000313" key="1">
    <source>
        <dbReference type="EMBL" id="CAD9121323.1"/>
    </source>
</evidence>
<proteinExistence type="predicted"/>
<dbReference type="SUPFAM" id="SSF48452">
    <property type="entry name" value="TPR-like"/>
    <property type="match status" value="1"/>
</dbReference>
<dbReference type="InterPro" id="IPR011990">
    <property type="entry name" value="TPR-like_helical_dom_sf"/>
</dbReference>
<sequence length="374" mass="42136">MFSSFLASATGGTLQTQVASEVATLQRELDAANKAFLATNRDSAQEAEARYRTVLVDAENTLQADDPQLLCAKANLGVALRLQGRYEEAEEQFQTTLESCERVCEARFVCQLRMNIALSLKAQQDGKTEDVDRRFAEADAEAEKLLKAGLLKPDDAMLLTFKQSYADFLLEINDITGEQIWLDVVVSKERLFGPDDHRTLACKQALAESLAQVQVDKGTAETLPVDEAGIRMKVDLHESKVPANRAASLLWEVLEAREGLDNEDPLVIENTQVKLAEMLMNEVFPPELGQAEALLRSALETRIHRLGFEEKSVTDLHWILGACLWREARHEDAAQEFKICWQMRHRLLGPDHEETLFAKRYYQRVRKTPCCSVQ</sequence>
<reference evidence="1" key="1">
    <citation type="submission" date="2021-01" db="EMBL/GenBank/DDBJ databases">
        <authorList>
            <person name="Corre E."/>
            <person name="Pelletier E."/>
            <person name="Niang G."/>
            <person name="Scheremetjew M."/>
            <person name="Finn R."/>
            <person name="Kale V."/>
            <person name="Holt S."/>
            <person name="Cochrane G."/>
            <person name="Meng A."/>
            <person name="Brown T."/>
            <person name="Cohen L."/>
        </authorList>
    </citation>
    <scope>NUCLEOTIDE SEQUENCE</scope>
    <source>
        <strain evidence="1">OF101</strain>
    </source>
</reference>
<dbReference type="PANTHER" id="PTHR46082:SF6">
    <property type="entry name" value="AAA+ ATPASE DOMAIN-CONTAINING PROTEIN-RELATED"/>
    <property type="match status" value="1"/>
</dbReference>
<accession>A0A7S1M3V3</accession>
<organism evidence="1">
    <name type="scientific">Alexandrium catenella</name>
    <name type="common">Red tide dinoflagellate</name>
    <name type="synonym">Gonyaulax catenella</name>
    <dbReference type="NCBI Taxonomy" id="2925"/>
    <lineage>
        <taxon>Eukaryota</taxon>
        <taxon>Sar</taxon>
        <taxon>Alveolata</taxon>
        <taxon>Dinophyceae</taxon>
        <taxon>Gonyaulacales</taxon>
        <taxon>Pyrocystaceae</taxon>
        <taxon>Alexandrium</taxon>
    </lineage>
</organism>